<evidence type="ECO:0000313" key="2">
    <source>
        <dbReference type="EMBL" id="RFU32865.1"/>
    </source>
</evidence>
<feature type="region of interest" description="Disordered" evidence="1">
    <location>
        <begin position="109"/>
        <end position="166"/>
    </location>
</feature>
<keyword evidence="3" id="KW-1185">Reference proteome</keyword>
<dbReference type="Proteomes" id="UP000258309">
    <property type="component" value="Unassembled WGS sequence"/>
</dbReference>
<accession>A0A3E2HHS7</accession>
<feature type="compositionally biased region" description="Low complexity" evidence="1">
    <location>
        <begin position="1"/>
        <end position="23"/>
    </location>
</feature>
<organism evidence="2 3">
    <name type="scientific">Scytalidium lignicola</name>
    <name type="common">Hyphomycete</name>
    <dbReference type="NCBI Taxonomy" id="5539"/>
    <lineage>
        <taxon>Eukaryota</taxon>
        <taxon>Fungi</taxon>
        <taxon>Dikarya</taxon>
        <taxon>Ascomycota</taxon>
        <taxon>Pezizomycotina</taxon>
        <taxon>Leotiomycetes</taxon>
        <taxon>Leotiomycetes incertae sedis</taxon>
        <taxon>Scytalidium</taxon>
    </lineage>
</organism>
<protein>
    <submittedName>
        <fullName evidence="2">Uncharacterized protein</fullName>
    </submittedName>
</protein>
<evidence type="ECO:0000313" key="3">
    <source>
        <dbReference type="Proteomes" id="UP000258309"/>
    </source>
</evidence>
<evidence type="ECO:0000256" key="1">
    <source>
        <dbReference type="SAM" id="MobiDB-lite"/>
    </source>
</evidence>
<reference evidence="2 3" key="1">
    <citation type="submission" date="2018-05" db="EMBL/GenBank/DDBJ databases">
        <title>Draft genome sequence of Scytalidium lignicola DSM 105466, a ubiquitous saprotrophic fungus.</title>
        <authorList>
            <person name="Buettner E."/>
            <person name="Gebauer A.M."/>
            <person name="Hofrichter M."/>
            <person name="Liers C."/>
            <person name="Kellner H."/>
        </authorList>
    </citation>
    <scope>NUCLEOTIDE SEQUENCE [LARGE SCALE GENOMIC DNA]</scope>
    <source>
        <strain evidence="2 3">DSM 105466</strain>
    </source>
</reference>
<dbReference type="OrthoDB" id="3433023at2759"/>
<comment type="caution">
    <text evidence="2">The sequence shown here is derived from an EMBL/GenBank/DDBJ whole genome shotgun (WGS) entry which is preliminary data.</text>
</comment>
<sequence length="166" mass="18086">MESSSSPPARSSRFSSASRFFSRSKTKTPADKSSKPQDPDQAGQKTPMEQQGAKAKESGGVRFENVKVGKGCAYVSVSTIGKEVYGKDVEIDDHTSWYGGQMSDKSLQSLPKAQSLITEESSVRDQNTEDIGFNDRHGAGRTLEETASTGTGARRRTWSVTTQKHF</sequence>
<feature type="compositionally biased region" description="Basic and acidic residues" evidence="1">
    <location>
        <begin position="28"/>
        <end position="38"/>
    </location>
</feature>
<feature type="non-terminal residue" evidence="2">
    <location>
        <position position="1"/>
    </location>
</feature>
<name>A0A3E2HHS7_SCYLI</name>
<dbReference type="EMBL" id="NCSJ02000046">
    <property type="protein sequence ID" value="RFU32865.1"/>
    <property type="molecule type" value="Genomic_DNA"/>
</dbReference>
<feature type="compositionally biased region" description="Basic and acidic residues" evidence="1">
    <location>
        <begin position="121"/>
        <end position="144"/>
    </location>
</feature>
<dbReference type="AlphaFoldDB" id="A0A3E2HHS7"/>
<proteinExistence type="predicted"/>
<feature type="region of interest" description="Disordered" evidence="1">
    <location>
        <begin position="1"/>
        <end position="62"/>
    </location>
</feature>
<gene>
    <name evidence="2" type="ORF">B7463_g3433</name>
</gene>
<feature type="compositionally biased region" description="Polar residues" evidence="1">
    <location>
        <begin position="109"/>
        <end position="120"/>
    </location>
</feature>
<feature type="non-terminal residue" evidence="2">
    <location>
        <position position="166"/>
    </location>
</feature>